<dbReference type="GO" id="GO:0005886">
    <property type="term" value="C:plasma membrane"/>
    <property type="evidence" value="ECO:0007669"/>
    <property type="project" value="TreeGrafter"/>
</dbReference>
<dbReference type="OrthoDB" id="6236903at2759"/>
<evidence type="ECO:0000256" key="10">
    <source>
        <dbReference type="ARBA" id="ARBA00023303"/>
    </source>
</evidence>
<evidence type="ECO:0000256" key="11">
    <source>
        <dbReference type="RuleBase" id="RU000679"/>
    </source>
</evidence>
<keyword evidence="6" id="KW-0915">Sodium</keyword>
<gene>
    <name evidence="13" type="ORF">BpHYR1_024341</name>
</gene>
<dbReference type="EMBL" id="REGN01002327">
    <property type="protein sequence ID" value="RNA28850.1"/>
    <property type="molecule type" value="Genomic_DNA"/>
</dbReference>
<evidence type="ECO:0000256" key="12">
    <source>
        <dbReference type="SAM" id="Phobius"/>
    </source>
</evidence>
<evidence type="ECO:0000256" key="7">
    <source>
        <dbReference type="ARBA" id="ARBA00023065"/>
    </source>
</evidence>
<evidence type="ECO:0000313" key="13">
    <source>
        <dbReference type="EMBL" id="RNA28850.1"/>
    </source>
</evidence>
<evidence type="ECO:0000256" key="9">
    <source>
        <dbReference type="ARBA" id="ARBA00023201"/>
    </source>
</evidence>
<keyword evidence="2 11" id="KW-0813">Transport</keyword>
<dbReference type="Gene3D" id="2.60.470.10">
    <property type="entry name" value="Acid-sensing ion channels like domains"/>
    <property type="match status" value="1"/>
</dbReference>
<organism evidence="13 14">
    <name type="scientific">Brachionus plicatilis</name>
    <name type="common">Marine rotifer</name>
    <name type="synonym">Brachionus muelleri</name>
    <dbReference type="NCBI Taxonomy" id="10195"/>
    <lineage>
        <taxon>Eukaryota</taxon>
        <taxon>Metazoa</taxon>
        <taxon>Spiralia</taxon>
        <taxon>Gnathifera</taxon>
        <taxon>Rotifera</taxon>
        <taxon>Eurotatoria</taxon>
        <taxon>Monogononta</taxon>
        <taxon>Pseudotrocha</taxon>
        <taxon>Ploima</taxon>
        <taxon>Brachionidae</taxon>
        <taxon>Brachionus</taxon>
    </lineage>
</organism>
<name>A0A3M7RZK7_BRAPC</name>
<evidence type="ECO:0000256" key="5">
    <source>
        <dbReference type="ARBA" id="ARBA00022989"/>
    </source>
</evidence>
<evidence type="ECO:0000256" key="3">
    <source>
        <dbReference type="ARBA" id="ARBA00022461"/>
    </source>
</evidence>
<keyword evidence="10 11" id="KW-0407">Ion channel</keyword>
<keyword evidence="4 11" id="KW-0812">Transmembrane</keyword>
<dbReference type="PRINTS" id="PR01078">
    <property type="entry name" value="AMINACHANNEL"/>
</dbReference>
<dbReference type="Pfam" id="PF00858">
    <property type="entry name" value="ASC"/>
    <property type="match status" value="2"/>
</dbReference>
<evidence type="ECO:0000256" key="2">
    <source>
        <dbReference type="ARBA" id="ARBA00022448"/>
    </source>
</evidence>
<dbReference type="PANTHER" id="PTHR11690">
    <property type="entry name" value="AMILORIDE-SENSITIVE SODIUM CHANNEL-RELATED"/>
    <property type="match status" value="1"/>
</dbReference>
<evidence type="ECO:0000313" key="14">
    <source>
        <dbReference type="Proteomes" id="UP000276133"/>
    </source>
</evidence>
<feature type="transmembrane region" description="Helical" evidence="12">
    <location>
        <begin position="34"/>
        <end position="55"/>
    </location>
</feature>
<dbReference type="GO" id="GO:0015280">
    <property type="term" value="F:ligand-gated sodium channel activity"/>
    <property type="evidence" value="ECO:0007669"/>
    <property type="project" value="TreeGrafter"/>
</dbReference>
<accession>A0A3M7RZK7</accession>
<comment type="subcellular location">
    <subcellularLocation>
        <location evidence="1">Membrane</location>
        <topology evidence="1">Multi-pass membrane protein</topology>
    </subcellularLocation>
</comment>
<keyword evidence="3 11" id="KW-0894">Sodium channel</keyword>
<keyword evidence="9 11" id="KW-0739">Sodium transport</keyword>
<keyword evidence="5 12" id="KW-1133">Transmembrane helix</keyword>
<dbReference type="PANTHER" id="PTHR11690:SF248">
    <property type="entry name" value="PICKPOCKET 17, ISOFORM A"/>
    <property type="match status" value="1"/>
</dbReference>
<protein>
    <submittedName>
        <fullName evidence="13">Acid-sensing ion channel 5</fullName>
    </submittedName>
</protein>
<evidence type="ECO:0000256" key="1">
    <source>
        <dbReference type="ARBA" id="ARBA00004141"/>
    </source>
</evidence>
<dbReference type="Proteomes" id="UP000276133">
    <property type="component" value="Unassembled WGS sequence"/>
</dbReference>
<comment type="caution">
    <text evidence="13">The sequence shown here is derived from an EMBL/GenBank/DDBJ whole genome shotgun (WGS) entry which is preliminary data.</text>
</comment>
<keyword evidence="7 11" id="KW-0406">Ion transport</keyword>
<evidence type="ECO:0000256" key="4">
    <source>
        <dbReference type="ARBA" id="ARBA00022692"/>
    </source>
</evidence>
<keyword evidence="8 12" id="KW-0472">Membrane</keyword>
<evidence type="ECO:0000256" key="6">
    <source>
        <dbReference type="ARBA" id="ARBA00023053"/>
    </source>
</evidence>
<dbReference type="Gene3D" id="1.10.287.770">
    <property type="entry name" value="YojJ-like"/>
    <property type="match status" value="1"/>
</dbReference>
<dbReference type="InterPro" id="IPR001873">
    <property type="entry name" value="ENaC"/>
</dbReference>
<proteinExistence type="inferred from homology"/>
<comment type="similarity">
    <text evidence="11">Belongs to the amiloride-sensitive sodium channel (TC 1.A.6) family.</text>
</comment>
<evidence type="ECO:0000256" key="8">
    <source>
        <dbReference type="ARBA" id="ARBA00023136"/>
    </source>
</evidence>
<dbReference type="AlphaFoldDB" id="A0A3M7RZK7"/>
<reference evidence="13 14" key="1">
    <citation type="journal article" date="2018" name="Sci. Rep.">
        <title>Genomic signatures of local adaptation to the degree of environmental predictability in rotifers.</title>
        <authorList>
            <person name="Franch-Gras L."/>
            <person name="Hahn C."/>
            <person name="Garcia-Roger E.M."/>
            <person name="Carmona M.J."/>
            <person name="Serra M."/>
            <person name="Gomez A."/>
        </authorList>
    </citation>
    <scope>NUCLEOTIDE SEQUENCE [LARGE SCALE GENOMIC DNA]</scope>
    <source>
        <strain evidence="13">HYR1</strain>
    </source>
</reference>
<keyword evidence="14" id="KW-1185">Reference proteome</keyword>
<sequence length="444" mass="50745">MGKNLVKIFREWTESISIHGFGNIFRTEFLTIRIIWTIALLASTGICLFIITLNVTNFLENEVITKIRVHQKNSLVFPSVTVCNLNPFATKNELDIVSYFLEKNALDNLTDSAKIRQLRGLNSSDLFSNLNMVRYLTAVSYKFLTINGTKINYTEIYDRMFITCLFGAEPCQRSDWSWFFDPYYGNCFTFNGKKVNEYHKSNQHGQFFGLIIELNVAIPNDARTLSISSGAHVYINHNPIVPLFGEGLDLSTGTYSNIALERTITKQMPDPYSECKNNLDSIDSFDSEYYRKVFKSNLTYRQTDCFNAYIQSQILINCFCNDLHYNLAIEGNNVCDTIEDQICISKLYQQFLNTNYQNEIKKFCPLECETVSFNIKKSESKYPSESYGYSFKSVSWDGLVGSVGGTLGLFLGMSALSFVEFIDLFFQLILNSNQSKVKGISTEK</sequence>